<evidence type="ECO:0000313" key="3">
    <source>
        <dbReference type="EMBL" id="CAB3731925.1"/>
    </source>
</evidence>
<feature type="region of interest" description="Disordered" evidence="1">
    <location>
        <begin position="1"/>
        <end position="60"/>
    </location>
</feature>
<dbReference type="AlphaFoldDB" id="A0A6J5CA59"/>
<proteinExistence type="predicted"/>
<organism evidence="3 4">
    <name type="scientific">Paraburkholderia phenoliruptrix</name>
    <dbReference type="NCBI Taxonomy" id="252970"/>
    <lineage>
        <taxon>Bacteria</taxon>
        <taxon>Pseudomonadati</taxon>
        <taxon>Pseudomonadota</taxon>
        <taxon>Betaproteobacteria</taxon>
        <taxon>Burkholderiales</taxon>
        <taxon>Burkholderiaceae</taxon>
        <taxon>Paraburkholderia</taxon>
    </lineage>
</organism>
<name>A0A6J5CA59_9BURK</name>
<keyword evidence="2" id="KW-1133">Transmembrane helix</keyword>
<keyword evidence="2" id="KW-0472">Membrane</keyword>
<feature type="region of interest" description="Disordered" evidence="1">
    <location>
        <begin position="197"/>
        <end position="246"/>
    </location>
</feature>
<feature type="compositionally biased region" description="Polar residues" evidence="1">
    <location>
        <begin position="1"/>
        <end position="15"/>
    </location>
</feature>
<reference evidence="3 4" key="1">
    <citation type="submission" date="2020-04" db="EMBL/GenBank/DDBJ databases">
        <authorList>
            <person name="De Canck E."/>
        </authorList>
    </citation>
    <scope>NUCLEOTIDE SEQUENCE [LARGE SCALE GENOMIC DNA]</scope>
    <source>
        <strain evidence="3 4">LMG 22037</strain>
    </source>
</reference>
<feature type="transmembrane region" description="Helical" evidence="2">
    <location>
        <begin position="70"/>
        <end position="89"/>
    </location>
</feature>
<evidence type="ECO:0000256" key="1">
    <source>
        <dbReference type="SAM" id="MobiDB-lite"/>
    </source>
</evidence>
<protein>
    <submittedName>
        <fullName evidence="3">Uncharacterized protein</fullName>
    </submittedName>
</protein>
<evidence type="ECO:0000256" key="2">
    <source>
        <dbReference type="SAM" id="Phobius"/>
    </source>
</evidence>
<accession>A0A6J5CA59</accession>
<keyword evidence="2" id="KW-0812">Transmembrane</keyword>
<dbReference type="EMBL" id="CADIKB010000043">
    <property type="protein sequence ID" value="CAB3731925.1"/>
    <property type="molecule type" value="Genomic_DNA"/>
</dbReference>
<feature type="compositionally biased region" description="Polar residues" evidence="1">
    <location>
        <begin position="217"/>
        <end position="227"/>
    </location>
</feature>
<feature type="compositionally biased region" description="Polar residues" evidence="1">
    <location>
        <begin position="38"/>
        <end position="59"/>
    </location>
</feature>
<evidence type="ECO:0000313" key="4">
    <source>
        <dbReference type="Proteomes" id="UP000494249"/>
    </source>
</evidence>
<gene>
    <name evidence="3" type="ORF">LMG22037_05655</name>
</gene>
<dbReference type="Proteomes" id="UP000494249">
    <property type="component" value="Unassembled WGS sequence"/>
</dbReference>
<sequence>MSESSQRPDASQTVAGTDRPVDAGAPALHQTPPPPQLASISEASDATATSVPPQASTPANAGGTWGMMRLVVVVILACTGLLFGARALFAHLPPISSLAAPFRHASAGGSASCYRTIDMSRLTALVVSDLLARTNGKNQSEAQALYHDQLRKMDAAVSAVADSCLLIRREAVVASPADVDVTAQIAGQLGLDWSRGQKMSAPDALPGTPAAAPASQPGATVSPSAPATPSARGPASESAGNPSLDD</sequence>
<dbReference type="RefSeq" id="WP_175145413.1">
    <property type="nucleotide sequence ID" value="NZ_CADFGL010000041.1"/>
</dbReference>